<accession>A0ABQ1JY66</accession>
<keyword evidence="2" id="KW-0732">Signal</keyword>
<evidence type="ECO:0000313" key="4">
    <source>
        <dbReference type="EMBL" id="GGB79145.1"/>
    </source>
</evidence>
<evidence type="ECO:0000256" key="1">
    <source>
        <dbReference type="SAM" id="MobiDB-lite"/>
    </source>
</evidence>
<evidence type="ECO:0000256" key="2">
    <source>
        <dbReference type="SAM" id="SignalP"/>
    </source>
</evidence>
<protein>
    <submittedName>
        <fullName evidence="4">Polyisoprenoid-binding protein</fullName>
    </submittedName>
</protein>
<dbReference type="Gene3D" id="2.40.128.110">
    <property type="entry name" value="Lipid/polyisoprenoid-binding, YceI-like"/>
    <property type="match status" value="1"/>
</dbReference>
<keyword evidence="5" id="KW-1185">Reference proteome</keyword>
<dbReference type="PROSITE" id="PS51257">
    <property type="entry name" value="PROKAR_LIPOPROTEIN"/>
    <property type="match status" value="1"/>
</dbReference>
<feature type="compositionally biased region" description="Acidic residues" evidence="1">
    <location>
        <begin position="38"/>
        <end position="49"/>
    </location>
</feature>
<feature type="signal peptide" evidence="2">
    <location>
        <begin position="1"/>
        <end position="22"/>
    </location>
</feature>
<feature type="chain" id="PRO_5046692180" evidence="2">
    <location>
        <begin position="23"/>
        <end position="246"/>
    </location>
</feature>
<dbReference type="EMBL" id="BMKF01000002">
    <property type="protein sequence ID" value="GGB79145.1"/>
    <property type="molecule type" value="Genomic_DNA"/>
</dbReference>
<sequence length="246" mass="26408">MKLSTFLLAGASAIFIAACSQGEDSIEIEATMPPAETADTETAEPETAEPEAPAETPVAHAATYSIEPTHAFLSFTVMHNGLSEYTVDFTDFDATLDFDPDAPEASTLTARINPLGLNVNYRADYKAGHPDSEYDTWPEALSKDSRFLNATEYPEITFVSTSVTKTGENTGTVTGNLTFLGATRPVTLDVTYNGVGSAPWYGERSLIGFDATTTISRSAFGQDSLPGIISDEVVIEFSGEFLENEE</sequence>
<feature type="domain" description="Lipid/polyisoprenoid-binding YceI-like" evidence="3">
    <location>
        <begin position="63"/>
        <end position="242"/>
    </location>
</feature>
<dbReference type="SMART" id="SM00867">
    <property type="entry name" value="YceI"/>
    <property type="match status" value="1"/>
</dbReference>
<name>A0ABQ1JY66_9PROT</name>
<dbReference type="RefSeq" id="WP_084393340.1">
    <property type="nucleotide sequence ID" value="NZ_BMKF01000002.1"/>
</dbReference>
<comment type="caution">
    <text evidence="4">The sequence shown here is derived from an EMBL/GenBank/DDBJ whole genome shotgun (WGS) entry which is preliminary data.</text>
</comment>
<reference evidence="5" key="1">
    <citation type="journal article" date="2019" name="Int. J. Syst. Evol. Microbiol.">
        <title>The Global Catalogue of Microorganisms (GCM) 10K type strain sequencing project: providing services to taxonomists for standard genome sequencing and annotation.</title>
        <authorList>
            <consortium name="The Broad Institute Genomics Platform"/>
            <consortium name="The Broad Institute Genome Sequencing Center for Infectious Disease"/>
            <person name="Wu L."/>
            <person name="Ma J."/>
        </authorList>
    </citation>
    <scope>NUCLEOTIDE SEQUENCE [LARGE SCALE GENOMIC DNA]</scope>
    <source>
        <strain evidence="5">CGMCC 1.15928</strain>
    </source>
</reference>
<evidence type="ECO:0000259" key="3">
    <source>
        <dbReference type="SMART" id="SM00867"/>
    </source>
</evidence>
<dbReference type="PANTHER" id="PTHR34406:SF1">
    <property type="entry name" value="PROTEIN YCEI"/>
    <property type="match status" value="1"/>
</dbReference>
<dbReference type="SUPFAM" id="SSF101874">
    <property type="entry name" value="YceI-like"/>
    <property type="match status" value="1"/>
</dbReference>
<organism evidence="4 5">
    <name type="scientific">Henriciella pelagia</name>
    <dbReference type="NCBI Taxonomy" id="1977912"/>
    <lineage>
        <taxon>Bacteria</taxon>
        <taxon>Pseudomonadati</taxon>
        <taxon>Pseudomonadota</taxon>
        <taxon>Alphaproteobacteria</taxon>
        <taxon>Hyphomonadales</taxon>
        <taxon>Hyphomonadaceae</taxon>
        <taxon>Henriciella</taxon>
    </lineage>
</organism>
<gene>
    <name evidence="4" type="ORF">GCM10011503_30010</name>
</gene>
<evidence type="ECO:0000313" key="5">
    <source>
        <dbReference type="Proteomes" id="UP000628854"/>
    </source>
</evidence>
<dbReference type="Pfam" id="PF04264">
    <property type="entry name" value="YceI"/>
    <property type="match status" value="1"/>
</dbReference>
<dbReference type="PANTHER" id="PTHR34406">
    <property type="entry name" value="PROTEIN YCEI"/>
    <property type="match status" value="1"/>
</dbReference>
<dbReference type="Proteomes" id="UP000628854">
    <property type="component" value="Unassembled WGS sequence"/>
</dbReference>
<proteinExistence type="predicted"/>
<dbReference type="InterPro" id="IPR036761">
    <property type="entry name" value="TTHA0802/YceI-like_sf"/>
</dbReference>
<feature type="region of interest" description="Disordered" evidence="1">
    <location>
        <begin position="35"/>
        <end position="57"/>
    </location>
</feature>
<dbReference type="InterPro" id="IPR007372">
    <property type="entry name" value="Lipid/polyisoprenoid-bd_YceI"/>
</dbReference>